<evidence type="ECO:0000256" key="4">
    <source>
        <dbReference type="ARBA" id="ARBA00023136"/>
    </source>
</evidence>
<dbReference type="Gene3D" id="1.20.1250.20">
    <property type="entry name" value="MFS general substrate transporter like domains"/>
    <property type="match status" value="1"/>
</dbReference>
<dbReference type="SUPFAM" id="SSF103473">
    <property type="entry name" value="MFS general substrate transporter"/>
    <property type="match status" value="1"/>
</dbReference>
<comment type="subcellular location">
    <subcellularLocation>
        <location evidence="1">Membrane</location>
        <topology evidence="1">Multi-pass membrane protein</topology>
    </subcellularLocation>
</comment>
<proteinExistence type="predicted"/>
<feature type="transmembrane region" description="Helical" evidence="5">
    <location>
        <begin position="292"/>
        <end position="314"/>
    </location>
</feature>
<keyword evidence="4 5" id="KW-0472">Membrane</keyword>
<feature type="transmembrane region" description="Helical" evidence="5">
    <location>
        <begin position="363"/>
        <end position="389"/>
    </location>
</feature>
<dbReference type="InterPro" id="IPR049680">
    <property type="entry name" value="FLVCR1-2_SLC49-like"/>
</dbReference>
<feature type="transmembrane region" description="Helical" evidence="5">
    <location>
        <begin position="329"/>
        <end position="351"/>
    </location>
</feature>
<feature type="transmembrane region" description="Helical" evidence="5">
    <location>
        <begin position="83"/>
        <end position="107"/>
    </location>
</feature>
<feature type="transmembrane region" description="Helical" evidence="5">
    <location>
        <begin position="114"/>
        <end position="133"/>
    </location>
</feature>
<keyword evidence="7" id="KW-1185">Reference proteome</keyword>
<dbReference type="Pfam" id="PF07690">
    <property type="entry name" value="MFS_1"/>
    <property type="match status" value="1"/>
</dbReference>
<evidence type="ECO:0000256" key="2">
    <source>
        <dbReference type="ARBA" id="ARBA00022692"/>
    </source>
</evidence>
<name>A0AA35WM45_GEOBA</name>
<dbReference type="GO" id="GO:0097037">
    <property type="term" value="P:heme export"/>
    <property type="evidence" value="ECO:0007669"/>
    <property type="project" value="TreeGrafter"/>
</dbReference>
<keyword evidence="3 5" id="KW-1133">Transmembrane helix</keyword>
<dbReference type="PANTHER" id="PTHR10924">
    <property type="entry name" value="MAJOR FACILITATOR SUPERFAMILY PROTEIN-RELATED"/>
    <property type="match status" value="1"/>
</dbReference>
<dbReference type="EMBL" id="CASHTH010001755">
    <property type="protein sequence ID" value="CAI8019510.1"/>
    <property type="molecule type" value="Genomic_DNA"/>
</dbReference>
<reference evidence="6" key="1">
    <citation type="submission" date="2023-03" db="EMBL/GenBank/DDBJ databases">
        <authorList>
            <person name="Steffen K."/>
            <person name="Cardenas P."/>
        </authorList>
    </citation>
    <scope>NUCLEOTIDE SEQUENCE</scope>
</reference>
<keyword evidence="2 5" id="KW-0812">Transmembrane</keyword>
<feature type="non-terminal residue" evidence="6">
    <location>
        <position position="466"/>
    </location>
</feature>
<dbReference type="Proteomes" id="UP001174909">
    <property type="component" value="Unassembled WGS sequence"/>
</dbReference>
<evidence type="ECO:0000256" key="5">
    <source>
        <dbReference type="SAM" id="Phobius"/>
    </source>
</evidence>
<gene>
    <name evidence="6" type="ORF">GBAR_LOCUS11723</name>
</gene>
<feature type="transmembrane region" description="Helical" evidence="5">
    <location>
        <begin position="47"/>
        <end position="71"/>
    </location>
</feature>
<dbReference type="PANTHER" id="PTHR10924:SF4">
    <property type="entry name" value="GH15861P"/>
    <property type="match status" value="1"/>
</dbReference>
<evidence type="ECO:0000256" key="1">
    <source>
        <dbReference type="ARBA" id="ARBA00004141"/>
    </source>
</evidence>
<dbReference type="InterPro" id="IPR036259">
    <property type="entry name" value="MFS_trans_sf"/>
</dbReference>
<feature type="transmembrane region" description="Helical" evidence="5">
    <location>
        <begin position="178"/>
        <end position="197"/>
    </location>
</feature>
<comment type="caution">
    <text evidence="6">The sequence shown here is derived from an EMBL/GenBank/DDBJ whole genome shotgun (WGS) entry which is preliminary data.</text>
</comment>
<sequence length="466" mass="50218">EEDDETAPILHSTSSNLTLQYSGHYDSPQNSVVAENNSQIKVYKWRWVVLAIFVAVMGVNNAVWIAFASIADVVQCYYNMSKFWVNSASMVYMATYILFIVPSAWLLGRVGLRTALVIAAGTNAAGSCLRVAGAGPTAGSFWVMLSGQAIASLCNLLLWGTPSYLAGVWFPASERGTAAAIVGALAPQLGVVCSYVLGPLLVHSDDTNTVCGGNATVDPELHNEWTNTIHYQMIYYSSGLAGISLLFFFLSLIAVPNAPPTPPSRSQLLVESYSNQDNTFAKTLKAILTNRYFILLLVTASINLGAAGAIVSLFNEIIHPFFKNRDRDVVYIGIAALVPGMITVFIVGPILSATKAFYALNVGLYITAFLSIGGFLAALQFVGNFYMLYPFCCHSRVSALPSSTALGWVCVYLSRCLFCSSSVTGFQAVVYEYAARNDVPSSGGHFRRSSQLGVTADVYPDDSGWS</sequence>
<dbReference type="GO" id="GO:0016020">
    <property type="term" value="C:membrane"/>
    <property type="evidence" value="ECO:0007669"/>
    <property type="project" value="UniProtKB-SubCell"/>
</dbReference>
<dbReference type="GO" id="GO:0020037">
    <property type="term" value="F:heme binding"/>
    <property type="evidence" value="ECO:0007669"/>
    <property type="project" value="TreeGrafter"/>
</dbReference>
<dbReference type="GO" id="GO:0015232">
    <property type="term" value="F:heme transmembrane transporter activity"/>
    <property type="evidence" value="ECO:0007669"/>
    <property type="project" value="TreeGrafter"/>
</dbReference>
<accession>A0AA35WM45</accession>
<evidence type="ECO:0000313" key="6">
    <source>
        <dbReference type="EMBL" id="CAI8019510.1"/>
    </source>
</evidence>
<dbReference type="AlphaFoldDB" id="A0AA35WM45"/>
<feature type="transmembrane region" description="Helical" evidence="5">
    <location>
        <begin position="233"/>
        <end position="255"/>
    </location>
</feature>
<protein>
    <submittedName>
        <fullName evidence="6">Uncharacterized MFS-type transporter C09D4.1</fullName>
    </submittedName>
</protein>
<organism evidence="6 7">
    <name type="scientific">Geodia barretti</name>
    <name type="common">Barrett's horny sponge</name>
    <dbReference type="NCBI Taxonomy" id="519541"/>
    <lineage>
        <taxon>Eukaryota</taxon>
        <taxon>Metazoa</taxon>
        <taxon>Porifera</taxon>
        <taxon>Demospongiae</taxon>
        <taxon>Heteroscleromorpha</taxon>
        <taxon>Tetractinellida</taxon>
        <taxon>Astrophorina</taxon>
        <taxon>Geodiidae</taxon>
        <taxon>Geodia</taxon>
    </lineage>
</organism>
<evidence type="ECO:0000313" key="7">
    <source>
        <dbReference type="Proteomes" id="UP001174909"/>
    </source>
</evidence>
<dbReference type="InterPro" id="IPR011701">
    <property type="entry name" value="MFS"/>
</dbReference>
<evidence type="ECO:0000256" key="3">
    <source>
        <dbReference type="ARBA" id="ARBA00022989"/>
    </source>
</evidence>